<accession>A0A4Y2JDL3</accession>
<reference evidence="2 3" key="1">
    <citation type="journal article" date="2019" name="Sci. Rep.">
        <title>Orb-weaving spider Araneus ventricosus genome elucidates the spidroin gene catalogue.</title>
        <authorList>
            <person name="Kono N."/>
            <person name="Nakamura H."/>
            <person name="Ohtoshi R."/>
            <person name="Moran D.A.P."/>
            <person name="Shinohara A."/>
            <person name="Yoshida Y."/>
            <person name="Fujiwara M."/>
            <person name="Mori M."/>
            <person name="Tomita M."/>
            <person name="Arakawa K."/>
        </authorList>
    </citation>
    <scope>NUCLEOTIDE SEQUENCE [LARGE SCALE GENOMIC DNA]</scope>
</reference>
<keyword evidence="3" id="KW-1185">Reference proteome</keyword>
<sequence>TLESMVPLGYSPVSPLDKDGPGSRTGSPTALLRALKAIAPISS</sequence>
<comment type="caution">
    <text evidence="2">The sequence shown here is derived from an EMBL/GenBank/DDBJ whole genome shotgun (WGS) entry which is preliminary data.</text>
</comment>
<name>A0A4Y2JDL3_ARAVE</name>
<dbReference type="Proteomes" id="UP000499080">
    <property type="component" value="Unassembled WGS sequence"/>
</dbReference>
<dbReference type="AlphaFoldDB" id="A0A4Y2JDL3"/>
<proteinExistence type="predicted"/>
<evidence type="ECO:0000313" key="2">
    <source>
        <dbReference type="EMBL" id="GBM88150.1"/>
    </source>
</evidence>
<feature type="region of interest" description="Disordered" evidence="1">
    <location>
        <begin position="1"/>
        <end position="28"/>
    </location>
</feature>
<organism evidence="2 3">
    <name type="scientific">Araneus ventricosus</name>
    <name type="common">Orbweaver spider</name>
    <name type="synonym">Epeira ventricosa</name>
    <dbReference type="NCBI Taxonomy" id="182803"/>
    <lineage>
        <taxon>Eukaryota</taxon>
        <taxon>Metazoa</taxon>
        <taxon>Ecdysozoa</taxon>
        <taxon>Arthropoda</taxon>
        <taxon>Chelicerata</taxon>
        <taxon>Arachnida</taxon>
        <taxon>Araneae</taxon>
        <taxon>Araneomorphae</taxon>
        <taxon>Entelegynae</taxon>
        <taxon>Araneoidea</taxon>
        <taxon>Araneidae</taxon>
        <taxon>Araneus</taxon>
    </lineage>
</organism>
<dbReference type="EMBL" id="BGPR01189851">
    <property type="protein sequence ID" value="GBM88150.1"/>
    <property type="molecule type" value="Genomic_DNA"/>
</dbReference>
<evidence type="ECO:0000256" key="1">
    <source>
        <dbReference type="SAM" id="MobiDB-lite"/>
    </source>
</evidence>
<feature type="non-terminal residue" evidence="2">
    <location>
        <position position="1"/>
    </location>
</feature>
<evidence type="ECO:0000313" key="3">
    <source>
        <dbReference type="Proteomes" id="UP000499080"/>
    </source>
</evidence>
<gene>
    <name evidence="2" type="ORF">AVEN_221907_1</name>
</gene>
<protein>
    <submittedName>
        <fullName evidence="2">Uncharacterized protein</fullName>
    </submittedName>
</protein>